<dbReference type="PANTHER" id="PTHR43712">
    <property type="entry name" value="PUTATIVE (AFU_ORTHOLOGUE AFUA_4G14580)-RELATED"/>
    <property type="match status" value="1"/>
</dbReference>
<dbReference type="InterPro" id="IPR016461">
    <property type="entry name" value="COMT-like"/>
</dbReference>
<dbReference type="InterPro" id="IPR036390">
    <property type="entry name" value="WH_DNA-bd_sf"/>
</dbReference>
<protein>
    <submittedName>
        <fullName evidence="5">Uu.00g040360.m01.CDS01</fullName>
    </submittedName>
</protein>
<proteinExistence type="predicted"/>
<dbReference type="Gene3D" id="3.40.50.150">
    <property type="entry name" value="Vaccinia Virus protein VP39"/>
    <property type="match status" value="1"/>
</dbReference>
<dbReference type="Gene3D" id="1.10.10.10">
    <property type="entry name" value="Winged helix-like DNA-binding domain superfamily/Winged helix DNA-binding domain"/>
    <property type="match status" value="1"/>
</dbReference>
<evidence type="ECO:0000256" key="1">
    <source>
        <dbReference type="ARBA" id="ARBA00022603"/>
    </source>
</evidence>
<keyword evidence="3" id="KW-0949">S-adenosyl-L-methionine</keyword>
<dbReference type="InterPro" id="IPR029063">
    <property type="entry name" value="SAM-dependent_MTases_sf"/>
</dbReference>
<name>A0AAI8YE23_9PEZI</name>
<sequence length="454" mass="49881">MATDTPSNDGLKNGQQGAREGLLGACSKLVAELSHPSETMLALLWSQPTHLSIIRTGVEMKLFRAMIDVEPAGETPTEIASKCEPQAEPLLVGRMLRHLAAMGTVRGTGPDTFAPTPTSNAFAEPAYEDSVLFIVDDFQPALNGMPSYFRQNGFKCPDSGVDCQFQHAFDCKGLHLFEYFQQRDPEMGRRFASVMEAWSKGRPRWFDSEYYPVKERLISGADNSAPFLVDVGGGTGHDIEGLKQAFGADIPGKLVLQDRHEIVELAQLDSSIEKMSHDFLTEQPVKGARAYYLHSIIQDWNDEVNSQILRAIVPAMKRGYSKILINDFVVPNQGAHWAQTCLDWELMASLGARHRTEAGHANKGTYVEYPDRFGATYAATLQAVYAGIPDYTVPTGVLRCYSRITRQNKELLVTIGIIAAAHCEGMLADLVVDMAESGAIDGLQTVVNTGKSVY</sequence>
<dbReference type="PROSITE" id="PS51683">
    <property type="entry name" value="SAM_OMT_II"/>
    <property type="match status" value="1"/>
</dbReference>
<dbReference type="GO" id="GO:0008171">
    <property type="term" value="F:O-methyltransferase activity"/>
    <property type="evidence" value="ECO:0007669"/>
    <property type="project" value="InterPro"/>
</dbReference>
<dbReference type="PANTHER" id="PTHR43712:SF17">
    <property type="entry name" value="O-METHYLTRANSFERASE"/>
    <property type="match status" value="1"/>
</dbReference>
<dbReference type="Proteomes" id="UP001295740">
    <property type="component" value="Unassembled WGS sequence"/>
</dbReference>
<evidence type="ECO:0000313" key="5">
    <source>
        <dbReference type="EMBL" id="CAJ2501183.1"/>
    </source>
</evidence>
<reference evidence="5" key="1">
    <citation type="submission" date="2023-10" db="EMBL/GenBank/DDBJ databases">
        <authorList>
            <person name="Hackl T."/>
        </authorList>
    </citation>
    <scope>NUCLEOTIDE SEQUENCE</scope>
</reference>
<keyword evidence="1" id="KW-0489">Methyltransferase</keyword>
<dbReference type="SUPFAM" id="SSF53335">
    <property type="entry name" value="S-adenosyl-L-methionine-dependent methyltransferases"/>
    <property type="match status" value="1"/>
</dbReference>
<feature type="domain" description="O-methyltransferase C-terminal" evidence="4">
    <location>
        <begin position="223"/>
        <end position="359"/>
    </location>
</feature>
<evidence type="ECO:0000256" key="3">
    <source>
        <dbReference type="ARBA" id="ARBA00022691"/>
    </source>
</evidence>
<dbReference type="EMBL" id="CAUWAG010000003">
    <property type="protein sequence ID" value="CAJ2501183.1"/>
    <property type="molecule type" value="Genomic_DNA"/>
</dbReference>
<dbReference type="InterPro" id="IPR036388">
    <property type="entry name" value="WH-like_DNA-bd_sf"/>
</dbReference>
<gene>
    <name evidence="5" type="ORF">KHLLAP_LOCUS1651</name>
</gene>
<keyword evidence="6" id="KW-1185">Reference proteome</keyword>
<dbReference type="SUPFAM" id="SSF46785">
    <property type="entry name" value="Winged helix' DNA-binding domain"/>
    <property type="match status" value="1"/>
</dbReference>
<organism evidence="5 6">
    <name type="scientific">Anthostomella pinea</name>
    <dbReference type="NCBI Taxonomy" id="933095"/>
    <lineage>
        <taxon>Eukaryota</taxon>
        <taxon>Fungi</taxon>
        <taxon>Dikarya</taxon>
        <taxon>Ascomycota</taxon>
        <taxon>Pezizomycotina</taxon>
        <taxon>Sordariomycetes</taxon>
        <taxon>Xylariomycetidae</taxon>
        <taxon>Xylariales</taxon>
        <taxon>Xylariaceae</taxon>
        <taxon>Anthostomella</taxon>
    </lineage>
</organism>
<evidence type="ECO:0000259" key="4">
    <source>
        <dbReference type="Pfam" id="PF00891"/>
    </source>
</evidence>
<evidence type="ECO:0000256" key="2">
    <source>
        <dbReference type="ARBA" id="ARBA00022679"/>
    </source>
</evidence>
<comment type="caution">
    <text evidence="5">The sequence shown here is derived from an EMBL/GenBank/DDBJ whole genome shotgun (WGS) entry which is preliminary data.</text>
</comment>
<keyword evidence="2" id="KW-0808">Transferase</keyword>
<evidence type="ECO:0000313" key="6">
    <source>
        <dbReference type="Proteomes" id="UP001295740"/>
    </source>
</evidence>
<dbReference type="AlphaFoldDB" id="A0AAI8YE23"/>
<dbReference type="GO" id="GO:0032259">
    <property type="term" value="P:methylation"/>
    <property type="evidence" value="ECO:0007669"/>
    <property type="project" value="UniProtKB-KW"/>
</dbReference>
<dbReference type="Pfam" id="PF00891">
    <property type="entry name" value="Methyltransf_2"/>
    <property type="match status" value="1"/>
</dbReference>
<accession>A0AAI8YE23</accession>
<dbReference type="InterPro" id="IPR001077">
    <property type="entry name" value="COMT_C"/>
</dbReference>